<dbReference type="PROSITE" id="PS51257">
    <property type="entry name" value="PROKAR_LIPOPROTEIN"/>
    <property type="match status" value="1"/>
</dbReference>
<evidence type="ECO:0000256" key="1">
    <source>
        <dbReference type="SAM" id="SignalP"/>
    </source>
</evidence>
<reference evidence="2" key="1">
    <citation type="submission" date="2019-11" db="EMBL/GenBank/DDBJ databases">
        <authorList>
            <person name="Kojima H."/>
        </authorList>
    </citation>
    <scope>NUCLEOTIDE SEQUENCE</scope>
    <source>
        <strain evidence="2">H1576</strain>
    </source>
</reference>
<evidence type="ECO:0000313" key="2">
    <source>
        <dbReference type="EMBL" id="QSZ42625.1"/>
    </source>
</evidence>
<proteinExistence type="predicted"/>
<keyword evidence="3" id="KW-1185">Reference proteome</keyword>
<protein>
    <submittedName>
        <fullName evidence="2">Uncharacterized protein</fullName>
    </submittedName>
</protein>
<accession>A0A975B1W5</accession>
<dbReference type="RefSeq" id="WP_207561436.1">
    <property type="nucleotide sequence ID" value="NZ_CP046072.1"/>
</dbReference>
<dbReference type="EMBL" id="CP046072">
    <property type="protein sequence ID" value="QSZ42625.1"/>
    <property type="molecule type" value="Genomic_DNA"/>
</dbReference>
<dbReference type="Proteomes" id="UP000671852">
    <property type="component" value="Chromosome"/>
</dbReference>
<reference evidence="2" key="2">
    <citation type="submission" date="2021-04" db="EMBL/GenBank/DDBJ databases">
        <title>Isolation and characterization of a novel species of the genus Sulfurimonas.</title>
        <authorList>
            <person name="Fukui M."/>
        </authorList>
    </citation>
    <scope>NUCLEOTIDE SEQUENCE</scope>
    <source>
        <strain evidence="2">H1576</strain>
    </source>
</reference>
<keyword evidence="1" id="KW-0732">Signal</keyword>
<name>A0A975B1W5_9BACT</name>
<evidence type="ECO:0000313" key="3">
    <source>
        <dbReference type="Proteomes" id="UP000671852"/>
    </source>
</evidence>
<feature type="chain" id="PRO_5037813057" evidence="1">
    <location>
        <begin position="21"/>
        <end position="1494"/>
    </location>
</feature>
<dbReference type="KEGG" id="saqt:GJV85_11070"/>
<gene>
    <name evidence="2" type="ORF">GJV85_11070</name>
</gene>
<sequence length="1494" mass="157287">MGIFRIILLSLMLSFSLMLSGCQGNNSDILENNVTALNINNTLPSIDVNSTKNPVTLQFVFSNDINVSSSGQEVAIYIRAFDSSGTLNTEGSITVQYPQKTDAGQFSPNTATIVDGIAKFTYTAPTDLQGRVDAGDKFSDYTFFSTINGTVSTSLHVNYTPGSSISIGEAVLQKLTLSESTINISQSGTTKSLTLFASTNQSTTDIDLSVGIKYGDTGIDVGYFNPSSPSIVDGRVSFTYNGPLNLLNTSKTLATTVFTLYDKANPGITAPLTVNFVPNLPVIRAESPTIALTTNSEAKTVTILAFDSVTNQAFESGTILIAYPAAITNGSVSGGTFTQNEASIVNGKAIFSFVGPNPLAQISDQVFTFKYKENQTVSTSMTVKYTPQLPSIARLAINEVNTTISQDKQVHTVVINAIDSNGGFVTEGTINVKFPNEISSGTDLGSFTSLSVPVVNGQAKFTYSGPESVLGTSGKLTTGTFEFSDAAGIATAVNWNVTYNPEVPVIRLMDATITLTKNSEIVTVQVLAFDENNQSLDTGTIIVTYPTEIINQNANGGRFLENEAAISSGVASFTFEGPQTLENITDLVFSFSYKGNASVISKSLTISYTPTIATVILNQNTKEVTLNSETFNIDVDVRDSNNNPFTTGSVKIVYPPDVTKGRDIGSFISSEIFLDSKGKASFIYTAPKNLDINKSNIKFGFYHDSGAPEDAKEFIVTIKPEPNQIILTDYALTSSYTDGNITMDLQSTKLITFYVKDKDGNLLNDSNITSMVVSVLNTALADIDDSNSSNPAAEVQTLTKNSASLSIISNTISGVVPIKVFAKFKGVNNEDANLTEVFNVIIVSGPPTAMSISYVSTSNDALHAKFVEKMVVAITDKYSNRVNSNPGLSVSLIAGYARDTSGPLNYMYHTNGGIIDTIDDKLKVVAGTIMKADVTNNGQSYAKAPDVAVTVPGGGSGFTARAYLSNYGGISDITMLSNGKEYVSPPTVTVTGSGSGFSGTATLSSTGTFFTKKISSTTSLPIINLDNPGQGYTSVPSITVTNAGAGSGFDAVAILENTGSLKSISIDVAGSGYAVGDVLPVDGDGSGASVKVKAIGGAGEITELVVLDAGSGYTSASIDTLTKGNLNATLTATIGFSIKEVQLRNGGSGYNDDALTVLGGSPTVNAIASAQIGYGISGITVNSVGSGYRSASIILSNEGDGSEAVAIANIKYPVSNIEIINGGSGYSNGALTLTPKVGDTGTGAKATATVFSDFSTVTENGSINDDFLMTFANNDNNYTYNASGKWDITSLDTVNNFERVLKDQYDGNTTLNLGFAIGNNFRQDICKFGQEWVATATTPVPAFDSNGLAEIDITYDYYLAAKDIMLSANLVGAQNSIGQTVKIGEAIKHSLRGTGLVADILNLPVGLNHAVYRIKVDLKDTPIGTFRNSNFAYTIEATGTDLIIHNINDSMDDGIHNCPSLNDQGRAYVEVEVSTGASTATITLGSLAISREFK</sequence>
<organism evidence="2 3">
    <name type="scientific">Sulfurimonas aquatica</name>
    <dbReference type="NCBI Taxonomy" id="2672570"/>
    <lineage>
        <taxon>Bacteria</taxon>
        <taxon>Pseudomonadati</taxon>
        <taxon>Campylobacterota</taxon>
        <taxon>Epsilonproteobacteria</taxon>
        <taxon>Campylobacterales</taxon>
        <taxon>Sulfurimonadaceae</taxon>
        <taxon>Sulfurimonas</taxon>
    </lineage>
</organism>
<feature type="signal peptide" evidence="1">
    <location>
        <begin position="1"/>
        <end position="20"/>
    </location>
</feature>